<evidence type="ECO:0000256" key="2">
    <source>
        <dbReference type="ARBA" id="ARBA00047960"/>
    </source>
</evidence>
<dbReference type="InterPro" id="IPR045074">
    <property type="entry name" value="GST_C_Tau"/>
</dbReference>
<gene>
    <name evidence="6" type="ORF">AAHA92_30137</name>
</gene>
<dbReference type="AlphaFoldDB" id="A0ABD1G3T4"/>
<feature type="domain" description="GST N-terminal" evidence="4">
    <location>
        <begin position="5"/>
        <end position="84"/>
    </location>
</feature>
<dbReference type="InterPro" id="IPR040079">
    <property type="entry name" value="Glutathione_S-Trfase"/>
</dbReference>
<comment type="caution">
    <text evidence="6">The sequence shown here is derived from an EMBL/GenBank/DDBJ whole genome shotgun (WGS) entry which is preliminary data.</text>
</comment>
<dbReference type="CDD" id="cd03058">
    <property type="entry name" value="GST_N_Tau"/>
    <property type="match status" value="1"/>
</dbReference>
<dbReference type="GO" id="GO:0005829">
    <property type="term" value="C:cytosol"/>
    <property type="evidence" value="ECO:0007669"/>
    <property type="project" value="UniProtKB-SubCell"/>
</dbReference>
<feature type="domain" description="GST C-terminal" evidence="5">
    <location>
        <begin position="90"/>
        <end position="221"/>
    </location>
</feature>
<dbReference type="Proteomes" id="UP001567538">
    <property type="component" value="Unassembled WGS sequence"/>
</dbReference>
<keyword evidence="1 3" id="KW-0808">Transferase</keyword>
<dbReference type="GO" id="GO:0004364">
    <property type="term" value="F:glutathione transferase activity"/>
    <property type="evidence" value="ECO:0007669"/>
    <property type="project" value="UniProtKB-UniRule"/>
</dbReference>
<evidence type="ECO:0000313" key="6">
    <source>
        <dbReference type="EMBL" id="KAL1537648.1"/>
    </source>
</evidence>
<dbReference type="SFLD" id="SFLDS00019">
    <property type="entry name" value="Glutathione_Transferase_(cytos"/>
    <property type="match status" value="1"/>
</dbReference>
<dbReference type="PANTHER" id="PTHR11260:SF696">
    <property type="entry name" value="GLUTATHIONE TRANSFERASE"/>
    <property type="match status" value="1"/>
</dbReference>
<accession>A0ABD1G3T4</accession>
<dbReference type="SUPFAM" id="SSF52833">
    <property type="entry name" value="Thioredoxin-like"/>
    <property type="match status" value="1"/>
</dbReference>
<keyword evidence="7" id="KW-1185">Reference proteome</keyword>
<dbReference type="SFLD" id="SFLDG01152">
    <property type="entry name" value="Main.3:_Omega-_and_Tau-like"/>
    <property type="match status" value="1"/>
</dbReference>
<evidence type="ECO:0000256" key="1">
    <source>
        <dbReference type="ARBA" id="ARBA00022679"/>
    </source>
</evidence>
<protein>
    <recommendedName>
        <fullName evidence="3">Glutathione S-transferase</fullName>
        <ecNumber evidence="3">2.5.1.18</ecNumber>
    </recommendedName>
</protein>
<dbReference type="Gene3D" id="1.20.1050.10">
    <property type="match status" value="1"/>
</dbReference>
<dbReference type="CDD" id="cd03185">
    <property type="entry name" value="GST_C_Tau"/>
    <property type="match status" value="1"/>
</dbReference>
<proteinExistence type="inferred from homology"/>
<evidence type="ECO:0000313" key="7">
    <source>
        <dbReference type="Proteomes" id="UP001567538"/>
    </source>
</evidence>
<dbReference type="SFLD" id="SFLDG00358">
    <property type="entry name" value="Main_(cytGST)"/>
    <property type="match status" value="1"/>
</dbReference>
<dbReference type="InterPro" id="IPR045073">
    <property type="entry name" value="Omega/Tau-like"/>
</dbReference>
<name>A0ABD1G3T4_SALDI</name>
<evidence type="ECO:0000259" key="4">
    <source>
        <dbReference type="PROSITE" id="PS50404"/>
    </source>
</evidence>
<keyword evidence="3" id="KW-0963">Cytoplasm</keyword>
<dbReference type="InterPro" id="IPR036249">
    <property type="entry name" value="Thioredoxin-like_sf"/>
</dbReference>
<reference evidence="6 7" key="1">
    <citation type="submission" date="2024-06" db="EMBL/GenBank/DDBJ databases">
        <title>A chromosome level genome sequence of Diviner's sage (Salvia divinorum).</title>
        <authorList>
            <person name="Ford S.A."/>
            <person name="Ro D.-K."/>
            <person name="Ness R.W."/>
            <person name="Phillips M.A."/>
        </authorList>
    </citation>
    <scope>NUCLEOTIDE SEQUENCE [LARGE SCALE GENOMIC DNA]</scope>
    <source>
        <strain evidence="6">SAF-2024a</strain>
        <tissue evidence="6">Leaf</tissue>
    </source>
</reference>
<dbReference type="EMBL" id="JBEAFC010000011">
    <property type="protein sequence ID" value="KAL1537648.1"/>
    <property type="molecule type" value="Genomic_DNA"/>
</dbReference>
<dbReference type="InterPro" id="IPR004045">
    <property type="entry name" value="Glutathione_S-Trfase_N"/>
</dbReference>
<dbReference type="EC" id="2.5.1.18" evidence="3"/>
<dbReference type="PANTHER" id="PTHR11260">
    <property type="entry name" value="GLUTATHIONE S-TRANSFERASE, GST, SUPERFAMILY, GST DOMAIN CONTAINING"/>
    <property type="match status" value="1"/>
</dbReference>
<sequence>MSGRDEWILIDFWSSMFGSRVRIALAEKGIVYERREEDFPKKSQLLLEMNPTYGKIPVLIHNGNPICESLNIVQYIDEVCCFAPFLLPCDPYERAQARFWAHFIDHKLHSASIKTMAYETMEELKAAEKEMVEHLKLLQDELGEKAYFGGEEVGYLDVILGGFCTWFTIYQDMGSFSILDEFPKLKAWTRRCMERQTFSASLPDPDQLRELVHRIRRRNGIE</sequence>
<organism evidence="6 7">
    <name type="scientific">Salvia divinorum</name>
    <name type="common">Maria pastora</name>
    <name type="synonym">Diviner's sage</name>
    <dbReference type="NCBI Taxonomy" id="28513"/>
    <lineage>
        <taxon>Eukaryota</taxon>
        <taxon>Viridiplantae</taxon>
        <taxon>Streptophyta</taxon>
        <taxon>Embryophyta</taxon>
        <taxon>Tracheophyta</taxon>
        <taxon>Spermatophyta</taxon>
        <taxon>Magnoliopsida</taxon>
        <taxon>eudicotyledons</taxon>
        <taxon>Gunneridae</taxon>
        <taxon>Pentapetalae</taxon>
        <taxon>asterids</taxon>
        <taxon>lamiids</taxon>
        <taxon>Lamiales</taxon>
        <taxon>Lamiaceae</taxon>
        <taxon>Nepetoideae</taxon>
        <taxon>Mentheae</taxon>
        <taxon>Salviinae</taxon>
        <taxon>Salvia</taxon>
        <taxon>Salvia subgen. Calosphace</taxon>
    </lineage>
</organism>
<dbReference type="SUPFAM" id="SSF47616">
    <property type="entry name" value="GST C-terminal domain-like"/>
    <property type="match status" value="1"/>
</dbReference>
<dbReference type="PROSITE" id="PS50405">
    <property type="entry name" value="GST_CTER"/>
    <property type="match status" value="1"/>
</dbReference>
<comment type="catalytic activity">
    <reaction evidence="2 3">
        <text>RX + glutathione = an S-substituted glutathione + a halide anion + H(+)</text>
        <dbReference type="Rhea" id="RHEA:16437"/>
        <dbReference type="ChEBI" id="CHEBI:15378"/>
        <dbReference type="ChEBI" id="CHEBI:16042"/>
        <dbReference type="ChEBI" id="CHEBI:17792"/>
        <dbReference type="ChEBI" id="CHEBI:57925"/>
        <dbReference type="ChEBI" id="CHEBI:90779"/>
        <dbReference type="EC" id="2.5.1.18"/>
    </reaction>
</comment>
<evidence type="ECO:0000256" key="3">
    <source>
        <dbReference type="RuleBase" id="RU369102"/>
    </source>
</evidence>
<dbReference type="InterPro" id="IPR036282">
    <property type="entry name" value="Glutathione-S-Trfase_C_sf"/>
</dbReference>
<comment type="subcellular location">
    <subcellularLocation>
        <location evidence="3">Cytoplasm</location>
        <location evidence="3">Cytosol</location>
    </subcellularLocation>
</comment>
<comment type="function">
    <text evidence="3">Is involved in the conjugation of reduced glutathione to a wide number of exogenous and endogenous hydrophobic electrophiles.</text>
</comment>
<dbReference type="InterPro" id="IPR010987">
    <property type="entry name" value="Glutathione-S-Trfase_C-like"/>
</dbReference>
<dbReference type="Pfam" id="PF13410">
    <property type="entry name" value="GST_C_2"/>
    <property type="match status" value="1"/>
</dbReference>
<dbReference type="PROSITE" id="PS50404">
    <property type="entry name" value="GST_NTER"/>
    <property type="match status" value="1"/>
</dbReference>
<dbReference type="Gene3D" id="3.40.30.10">
    <property type="entry name" value="Glutaredoxin"/>
    <property type="match status" value="1"/>
</dbReference>
<comment type="similarity">
    <text evidence="3">Belongs to the GST superfamily.</text>
</comment>
<evidence type="ECO:0000259" key="5">
    <source>
        <dbReference type="PROSITE" id="PS50405"/>
    </source>
</evidence>
<dbReference type="Pfam" id="PF02798">
    <property type="entry name" value="GST_N"/>
    <property type="match status" value="1"/>
</dbReference>